<keyword evidence="4" id="KW-0067">ATP-binding</keyword>
<evidence type="ECO:0000313" key="8">
    <source>
        <dbReference type="EMBL" id="RUQ74630.1"/>
    </source>
</evidence>
<dbReference type="SUPFAM" id="SSF55060">
    <property type="entry name" value="GHMP Kinase, C-terminal domain"/>
    <property type="match status" value="1"/>
</dbReference>
<dbReference type="PANTHER" id="PTHR32463:SF0">
    <property type="entry name" value="L-FUCOSE KINASE"/>
    <property type="match status" value="1"/>
</dbReference>
<dbReference type="Proteomes" id="UP000280346">
    <property type="component" value="Unassembled WGS sequence"/>
</dbReference>
<evidence type="ECO:0000256" key="1">
    <source>
        <dbReference type="ARBA" id="ARBA00022679"/>
    </source>
</evidence>
<evidence type="ECO:0000256" key="4">
    <source>
        <dbReference type="ARBA" id="ARBA00022840"/>
    </source>
</evidence>
<feature type="domain" description="GHMP kinase C-terminal" evidence="7">
    <location>
        <begin position="235"/>
        <end position="306"/>
    </location>
</feature>
<dbReference type="GO" id="GO:0042352">
    <property type="term" value="P:GDP-L-fucose salvage"/>
    <property type="evidence" value="ECO:0007669"/>
    <property type="project" value="TreeGrafter"/>
</dbReference>
<dbReference type="PIRSF" id="PIRSF036406">
    <property type="entry name" value="Hept_kin"/>
    <property type="match status" value="1"/>
</dbReference>
<keyword evidence="2" id="KW-0547">Nucleotide-binding</keyword>
<reference evidence="8 9" key="1">
    <citation type="submission" date="2018-12" db="EMBL/GenBank/DDBJ databases">
        <authorList>
            <person name="Yang Y."/>
        </authorList>
    </citation>
    <scope>NUCLEOTIDE SEQUENCE [LARGE SCALE GENOMIC DNA]</scope>
    <source>
        <strain evidence="8 9">GSF71</strain>
    </source>
</reference>
<keyword evidence="3 8" id="KW-0418">Kinase</keyword>
<evidence type="ECO:0000256" key="3">
    <source>
        <dbReference type="ARBA" id="ARBA00022777"/>
    </source>
</evidence>
<dbReference type="Pfam" id="PF00288">
    <property type="entry name" value="GHMP_kinases_N"/>
    <property type="match status" value="1"/>
</dbReference>
<comment type="similarity">
    <text evidence="5">Belongs to the GHMP kinase family.</text>
</comment>
<dbReference type="Pfam" id="PF08544">
    <property type="entry name" value="GHMP_kinases_C"/>
    <property type="match status" value="1"/>
</dbReference>
<dbReference type="Gene3D" id="3.30.230.120">
    <property type="match status" value="1"/>
</dbReference>
<evidence type="ECO:0000256" key="5">
    <source>
        <dbReference type="ARBA" id="ARBA00038121"/>
    </source>
</evidence>
<dbReference type="PANTHER" id="PTHR32463">
    <property type="entry name" value="L-FUCOSE KINASE"/>
    <property type="match status" value="1"/>
</dbReference>
<dbReference type="InterPro" id="IPR001174">
    <property type="entry name" value="HddA/FKP"/>
</dbReference>
<protein>
    <submittedName>
        <fullName evidence="8">Kinase</fullName>
    </submittedName>
</protein>
<keyword evidence="9" id="KW-1185">Reference proteome</keyword>
<dbReference type="OrthoDB" id="9812992at2"/>
<evidence type="ECO:0000313" key="9">
    <source>
        <dbReference type="Proteomes" id="UP000280346"/>
    </source>
</evidence>
<dbReference type="AlphaFoldDB" id="A0A433JD64"/>
<comment type="caution">
    <text evidence="8">The sequence shown here is derived from an EMBL/GenBank/DDBJ whole genome shotgun (WGS) entry which is preliminary data.</text>
</comment>
<dbReference type="InterPro" id="IPR006204">
    <property type="entry name" value="GHMP_kinase_N_dom"/>
</dbReference>
<evidence type="ECO:0000256" key="2">
    <source>
        <dbReference type="ARBA" id="ARBA00022741"/>
    </source>
</evidence>
<accession>A0A433JD64</accession>
<dbReference type="GO" id="GO:0005524">
    <property type="term" value="F:ATP binding"/>
    <property type="evidence" value="ECO:0007669"/>
    <property type="project" value="UniProtKB-KW"/>
</dbReference>
<dbReference type="InterPro" id="IPR036554">
    <property type="entry name" value="GHMP_kinase_C_sf"/>
</dbReference>
<feature type="domain" description="GHMP kinase N-terminal" evidence="6">
    <location>
        <begin position="77"/>
        <end position="157"/>
    </location>
</feature>
<dbReference type="PRINTS" id="PR00960">
    <property type="entry name" value="LMBPPROTEIN"/>
</dbReference>
<dbReference type="InterPro" id="IPR014606">
    <property type="entry name" value="Heptose_7-P_kinase"/>
</dbReference>
<dbReference type="RefSeq" id="WP_126995861.1">
    <property type="nucleotide sequence ID" value="NZ_JBNPXW010000006.1"/>
</dbReference>
<proteinExistence type="inferred from homology"/>
<sequence>MIISRTPFRVSLFGGGTDLPKWYRRHGGSVIGGAIDKYCYISLRTLPPFFEHKHRIVYSHIEHVREIAEIRHPSVRACLAEMNIESGLEIHHDGDLPARSGLGSSSSFTVGLLNALHAYRGRMASKQDLAEEAIRIEQEVIGENVGSQDQMWAAFGGLNRIDFQPDGSVDVIPLIVERERRDALQNHFVLYFTGLSRFASDIEGEKIANLDKREEQLHGLRAMVEEAASLLGNPRGDLADLGRMLHEGWMLKRELSPNVSNPTIDALYRTALEAGALGGKLLGAGGGGFLLLFVPPERQATVRERLKGLTAVAFRFDTGGSKIVVYEPNDFERRRRA</sequence>
<keyword evidence="1" id="KW-0808">Transferase</keyword>
<dbReference type="SUPFAM" id="SSF54211">
    <property type="entry name" value="Ribosomal protein S5 domain 2-like"/>
    <property type="match status" value="1"/>
</dbReference>
<dbReference type="InterPro" id="IPR020568">
    <property type="entry name" value="Ribosomal_Su5_D2-typ_SF"/>
</dbReference>
<dbReference type="InterPro" id="IPR013750">
    <property type="entry name" value="GHMP_kinase_C_dom"/>
</dbReference>
<dbReference type="InterPro" id="IPR052203">
    <property type="entry name" value="GHMP_Kinase-Related"/>
</dbReference>
<dbReference type="EMBL" id="RZIJ01000003">
    <property type="protein sequence ID" value="RUQ74630.1"/>
    <property type="molecule type" value="Genomic_DNA"/>
</dbReference>
<gene>
    <name evidence="8" type="ORF">EJ913_06220</name>
</gene>
<name>A0A433JD64_9PROT</name>
<evidence type="ECO:0000259" key="7">
    <source>
        <dbReference type="Pfam" id="PF08544"/>
    </source>
</evidence>
<evidence type="ECO:0000259" key="6">
    <source>
        <dbReference type="Pfam" id="PF00288"/>
    </source>
</evidence>
<dbReference type="GO" id="GO:0050201">
    <property type="term" value="F:fucokinase activity"/>
    <property type="evidence" value="ECO:0007669"/>
    <property type="project" value="TreeGrafter"/>
</dbReference>
<organism evidence="8 9">
    <name type="scientific">Azospirillum doebereinerae</name>
    <dbReference type="NCBI Taxonomy" id="92933"/>
    <lineage>
        <taxon>Bacteria</taxon>
        <taxon>Pseudomonadati</taxon>
        <taxon>Pseudomonadota</taxon>
        <taxon>Alphaproteobacteria</taxon>
        <taxon>Rhodospirillales</taxon>
        <taxon>Azospirillaceae</taxon>
        <taxon>Azospirillum</taxon>
    </lineage>
</organism>